<dbReference type="Gene3D" id="3.30.379.10">
    <property type="entry name" value="Chitobiase/beta-hexosaminidase domain 2-like"/>
    <property type="match status" value="1"/>
</dbReference>
<protein>
    <recommendedName>
        <fullName evidence="4">Glycosyl hydrolase family 67 N-terminus</fullName>
    </recommendedName>
</protein>
<keyword evidence="3" id="KW-1185">Reference proteome</keyword>
<dbReference type="STRING" id="1393122.SAMN05660895_2047"/>
<evidence type="ECO:0000313" key="3">
    <source>
        <dbReference type="Proteomes" id="UP000199537"/>
    </source>
</evidence>
<proteinExistence type="predicted"/>
<sequence length="730" mass="84458">MKKWILTYSFLLAGIMGYTQQYTYIVLKKHAHPAVKSAAYLLAKALHIDTNNIVEESEISIPSPHQIVLDEGIPSSTEKIFLQKDPQTVQYDGYIIRFHNKGALIFGKRPRSLLYAAGDVCWWKNIKEGVYVRQPAFKIRDINLGNERNIPLLIAQTGANIIFENIHPDFVTLQKSFPQIWNRIPPEDQQKLLEKKNAAIQNVTRILQACHDADVDFYPFLYGNDIVRWSPVLAKAIYDVYPFIKGVRAPHSWEKASINPSLPLAWEIMDSILSEYVQTLKGDGLITTFWDEYGIYSQDSLSVGNGLNQFNKELYKNIGEYERVLKIYHLPLIVRTWSSGTAHWVSLRNNEGTLERQFVHAPGYGGFSGDRLSLWKYVIDSLPADIVLQTKAYMSDCFPAARDNTLIGKVAPHPQIIEYQMTGQTTGLYYLPAINVSYTDSTLKRAYAKIGSEGGTSLFYGATHQVDYHPFSDIINSINLFAWKELSWNIHASIQKIWNTWALQFYAPEAVPYIVKALQLSEPVINDIFSTLGFGWDTNSGFPGTIDRREVLLMYTNRYYLPEYQRFLIPNKENIEKVIHQKDLALKRIDSMFIYLNQAKTFLTNQQYEELDTRFNWLKYVALVNKELEVSYWRYRYLRYLFSLRTTDTTQFQCIVDSYKRVAQLKDSLFQFNPDLIFSPYHHTLGEINRMRHISLGSPLPLMRDIYTESQKYVEEFTGPISKNEAYETK</sequence>
<dbReference type="RefSeq" id="WP_143104006.1">
    <property type="nucleotide sequence ID" value="NZ_FPCJ01000001.1"/>
</dbReference>
<evidence type="ECO:0008006" key="4">
    <source>
        <dbReference type="Google" id="ProtNLM"/>
    </source>
</evidence>
<gene>
    <name evidence="2" type="ORF">SAMN05660895_2047</name>
</gene>
<evidence type="ECO:0000256" key="1">
    <source>
        <dbReference type="ARBA" id="ARBA00022801"/>
    </source>
</evidence>
<name>A0A1I7NIY2_9BACT</name>
<dbReference type="Proteomes" id="UP000199537">
    <property type="component" value="Unassembled WGS sequence"/>
</dbReference>
<dbReference type="OrthoDB" id="1391800at2"/>
<reference evidence="3" key="1">
    <citation type="submission" date="2016-10" db="EMBL/GenBank/DDBJ databases">
        <authorList>
            <person name="Varghese N."/>
            <person name="Submissions S."/>
        </authorList>
    </citation>
    <scope>NUCLEOTIDE SEQUENCE [LARGE SCALE GENOMIC DNA]</scope>
    <source>
        <strain evidence="3">DSM 14807</strain>
    </source>
</reference>
<dbReference type="EMBL" id="FPCJ01000001">
    <property type="protein sequence ID" value="SFV34614.1"/>
    <property type="molecule type" value="Genomic_DNA"/>
</dbReference>
<dbReference type="InterPro" id="IPR017853">
    <property type="entry name" value="GH"/>
</dbReference>
<evidence type="ECO:0000313" key="2">
    <source>
        <dbReference type="EMBL" id="SFV34614.1"/>
    </source>
</evidence>
<dbReference type="GO" id="GO:0016787">
    <property type="term" value="F:hydrolase activity"/>
    <property type="evidence" value="ECO:0007669"/>
    <property type="project" value="UniProtKB-KW"/>
</dbReference>
<dbReference type="InterPro" id="IPR029018">
    <property type="entry name" value="Hex-like_dom2"/>
</dbReference>
<organism evidence="2 3">
    <name type="scientific">Thermoflavifilum thermophilum</name>
    <dbReference type="NCBI Taxonomy" id="1393122"/>
    <lineage>
        <taxon>Bacteria</taxon>
        <taxon>Pseudomonadati</taxon>
        <taxon>Bacteroidota</taxon>
        <taxon>Chitinophagia</taxon>
        <taxon>Chitinophagales</taxon>
        <taxon>Chitinophagaceae</taxon>
        <taxon>Thermoflavifilum</taxon>
    </lineage>
</organism>
<dbReference type="SUPFAM" id="SSF51445">
    <property type="entry name" value="(Trans)glycosidases"/>
    <property type="match status" value="1"/>
</dbReference>
<accession>A0A1I7NIY2</accession>
<dbReference type="GO" id="GO:0005975">
    <property type="term" value="P:carbohydrate metabolic process"/>
    <property type="evidence" value="ECO:0007669"/>
    <property type="project" value="UniProtKB-ARBA"/>
</dbReference>
<keyword evidence="1" id="KW-0378">Hydrolase</keyword>
<dbReference type="AlphaFoldDB" id="A0A1I7NIY2"/>